<gene>
    <name evidence="2" type="ORF">J3359_04460</name>
</gene>
<dbReference type="KEGG" id="pcea:J3359_04460"/>
<sequence length="95" mass="10308">MKKLKTKKSIISIATLAIAMTFGIMSSNSLLNNDGKNDVFLDMLSVSMAQAETTVKTNCYAGNVITSSYYPTCKPNCPYEYMGNPAYQGKCTVTA</sequence>
<dbReference type="RefSeq" id="WP_208079548.1">
    <property type="nucleotide sequence ID" value="NZ_CP071869.1"/>
</dbReference>
<reference evidence="2 3" key="1">
    <citation type="submission" date="2021-03" db="EMBL/GenBank/DDBJ databases">
        <title>Complete genome of Polaribacter_sp.SM13.</title>
        <authorList>
            <person name="Jeong S.W."/>
            <person name="Bae J.W."/>
        </authorList>
    </citation>
    <scope>NUCLEOTIDE SEQUENCE [LARGE SCALE GENOMIC DNA]</scope>
    <source>
        <strain evidence="2 3">SM13</strain>
    </source>
</reference>
<evidence type="ECO:0000256" key="1">
    <source>
        <dbReference type="SAM" id="SignalP"/>
    </source>
</evidence>
<keyword evidence="1" id="KW-0732">Signal</keyword>
<feature type="signal peptide" evidence="1">
    <location>
        <begin position="1"/>
        <end position="19"/>
    </location>
</feature>
<accession>A0A975CP50</accession>
<evidence type="ECO:0000313" key="3">
    <source>
        <dbReference type="Proteomes" id="UP000663920"/>
    </source>
</evidence>
<proteinExistence type="predicted"/>
<feature type="chain" id="PRO_5037193361" evidence="1">
    <location>
        <begin position="20"/>
        <end position="95"/>
    </location>
</feature>
<organism evidence="2 3">
    <name type="scientific">Polaribacter cellanae</name>
    <dbReference type="NCBI Taxonomy" id="2818493"/>
    <lineage>
        <taxon>Bacteria</taxon>
        <taxon>Pseudomonadati</taxon>
        <taxon>Bacteroidota</taxon>
        <taxon>Flavobacteriia</taxon>
        <taxon>Flavobacteriales</taxon>
        <taxon>Flavobacteriaceae</taxon>
    </lineage>
</organism>
<protein>
    <submittedName>
        <fullName evidence="2">Uncharacterized protein</fullName>
    </submittedName>
</protein>
<dbReference type="Proteomes" id="UP000663920">
    <property type="component" value="Chromosome"/>
</dbReference>
<dbReference type="AlphaFoldDB" id="A0A975CP50"/>
<name>A0A975CP50_9FLAO</name>
<dbReference type="EMBL" id="CP071869">
    <property type="protein sequence ID" value="QTE23541.1"/>
    <property type="molecule type" value="Genomic_DNA"/>
</dbReference>
<evidence type="ECO:0000313" key="2">
    <source>
        <dbReference type="EMBL" id="QTE23541.1"/>
    </source>
</evidence>
<keyword evidence="3" id="KW-1185">Reference proteome</keyword>